<evidence type="ECO:0000256" key="11">
    <source>
        <dbReference type="PROSITE-ProRule" id="PRU00278"/>
    </source>
</evidence>
<dbReference type="SUPFAM" id="SSF54534">
    <property type="entry name" value="FKBP-like"/>
    <property type="match status" value="1"/>
</dbReference>
<evidence type="ECO:0000256" key="2">
    <source>
        <dbReference type="ARBA" id="ARBA00022475"/>
    </source>
</evidence>
<dbReference type="InterPro" id="IPR000297">
    <property type="entry name" value="PPIase_PpiC"/>
</dbReference>
<dbReference type="SUPFAM" id="SSF109998">
    <property type="entry name" value="Triger factor/SurA peptide-binding domain-like"/>
    <property type="match status" value="1"/>
</dbReference>
<dbReference type="Proteomes" id="UP001174909">
    <property type="component" value="Unassembled WGS sequence"/>
</dbReference>
<evidence type="ECO:0000256" key="12">
    <source>
        <dbReference type="SAM" id="Phobius"/>
    </source>
</evidence>
<dbReference type="InterPro" id="IPR046357">
    <property type="entry name" value="PPIase_dom_sf"/>
</dbReference>
<dbReference type="GO" id="GO:0005886">
    <property type="term" value="C:plasma membrane"/>
    <property type="evidence" value="ECO:0007669"/>
    <property type="project" value="UniProtKB-SubCell"/>
</dbReference>
<keyword evidence="15" id="KW-1185">Reference proteome</keyword>
<dbReference type="PROSITE" id="PS01096">
    <property type="entry name" value="PPIC_PPIASE_1"/>
    <property type="match status" value="1"/>
</dbReference>
<dbReference type="PROSITE" id="PS50198">
    <property type="entry name" value="PPIC_PPIASE_2"/>
    <property type="match status" value="1"/>
</dbReference>
<keyword evidence="5 12" id="KW-1133">Transmembrane helix</keyword>
<dbReference type="Gene3D" id="1.10.4030.10">
    <property type="entry name" value="Porin chaperone SurA, peptide-binding domain"/>
    <property type="match status" value="1"/>
</dbReference>
<evidence type="ECO:0000256" key="1">
    <source>
        <dbReference type="ARBA" id="ARBA00004382"/>
    </source>
</evidence>
<feature type="transmembrane region" description="Helical" evidence="12">
    <location>
        <begin position="12"/>
        <end position="31"/>
    </location>
</feature>
<evidence type="ECO:0000256" key="4">
    <source>
        <dbReference type="ARBA" id="ARBA00022692"/>
    </source>
</evidence>
<dbReference type="Gene3D" id="3.10.50.40">
    <property type="match status" value="1"/>
</dbReference>
<name>A0AA35RIB2_GEOBA</name>
<dbReference type="PANTHER" id="PTHR47529:SF1">
    <property type="entry name" value="PERIPLASMIC CHAPERONE PPID"/>
    <property type="match status" value="1"/>
</dbReference>
<evidence type="ECO:0000259" key="13">
    <source>
        <dbReference type="PROSITE" id="PS50198"/>
    </source>
</evidence>
<dbReference type="InterPro" id="IPR023058">
    <property type="entry name" value="PPIase_PpiC_CS"/>
</dbReference>
<dbReference type="InterPro" id="IPR027304">
    <property type="entry name" value="Trigger_fact/SurA_dom_sf"/>
</dbReference>
<organism evidence="14 15">
    <name type="scientific">Geodia barretti</name>
    <name type="common">Barrett's horny sponge</name>
    <dbReference type="NCBI Taxonomy" id="519541"/>
    <lineage>
        <taxon>Eukaryota</taxon>
        <taxon>Metazoa</taxon>
        <taxon>Porifera</taxon>
        <taxon>Demospongiae</taxon>
        <taxon>Heteroscleromorpha</taxon>
        <taxon>Tetractinellida</taxon>
        <taxon>Astrophorina</taxon>
        <taxon>Geodiidae</taxon>
        <taxon>Geodia</taxon>
    </lineage>
</organism>
<evidence type="ECO:0000256" key="7">
    <source>
        <dbReference type="ARBA" id="ARBA00023186"/>
    </source>
</evidence>
<evidence type="ECO:0000256" key="8">
    <source>
        <dbReference type="ARBA" id="ARBA00038408"/>
    </source>
</evidence>
<keyword evidence="11" id="KW-0697">Rotamase</keyword>
<evidence type="ECO:0000256" key="5">
    <source>
        <dbReference type="ARBA" id="ARBA00022989"/>
    </source>
</evidence>
<proteinExistence type="inferred from homology"/>
<keyword evidence="6 12" id="KW-0472">Membrane</keyword>
<keyword evidence="4 12" id="KW-0812">Transmembrane</keyword>
<evidence type="ECO:0000256" key="6">
    <source>
        <dbReference type="ARBA" id="ARBA00023136"/>
    </source>
</evidence>
<sequence length="633" mass="70592">MLDVIRKRKRSWLVLLLLGVGVLAFVMVGVGPQGGQEQVVTIAEVNGDKITYTELERQYYRMLQTYRQLAGGRLSPADLEALNLRGQLLEELIQQRLLLQAAHELGLRVTDDELVEGIARNPAFQAAGQFNKNTYEQALRGQGLTPGEFEVRQREALVIQKLQDLIQHSIPVTADEVEERYRVDNEEIALDFVRLKTDDFIEGTEVSDEELKAYYDGNGALLREPLKVKAKYLAYRVKDFAADVEVSDEDIRAYYDVYRDRRFRRREAVKFSQIFIPAPAEGTSPEDQAAARKQLEDVLKRARGGADFAELAKQHSKDGSAAQGGDMGFVGRGQLVSALDTALFALKQGEVSDVLESALGLHVLKAVERQEDEVKELEDVREEIVEALKGERGATRAARAAEEDRERALDGTPLAEVASKRGIELSETQLFSAGETLDEIGNVVDFYRAALSLKPDQVGPIVSAPGALYLMETAQRIEPVIPPLEDVKDRITETLTRRKARELARKKGEDLLAEIKEAPDLATVAAAGGLTVEDTGLFPRRQAEIPEIGFLPLPLGRLTVSKEKPVVETAYLQDDTVYVMVLRKTIEADPAGLAKEKEDLTRQIGEEKRQRAFRRLIENLKANAKIEIHPEFI</sequence>
<protein>
    <recommendedName>
        <fullName evidence="9">Periplasmic chaperone PpiD</fullName>
    </recommendedName>
    <alternativeName>
        <fullName evidence="10">Periplasmic folding chaperone</fullName>
    </alternativeName>
</protein>
<dbReference type="Pfam" id="PF00639">
    <property type="entry name" value="Rotamase"/>
    <property type="match status" value="1"/>
</dbReference>
<keyword evidence="2" id="KW-1003">Cell membrane</keyword>
<evidence type="ECO:0000313" key="14">
    <source>
        <dbReference type="EMBL" id="CAI8012035.1"/>
    </source>
</evidence>
<evidence type="ECO:0000256" key="3">
    <source>
        <dbReference type="ARBA" id="ARBA00022519"/>
    </source>
</evidence>
<feature type="domain" description="PpiC" evidence="13">
    <location>
        <begin position="266"/>
        <end position="368"/>
    </location>
</feature>
<comment type="caution">
    <text evidence="14">The sequence shown here is derived from an EMBL/GenBank/DDBJ whole genome shotgun (WGS) entry which is preliminary data.</text>
</comment>
<comment type="similarity">
    <text evidence="8">Belongs to the PpiD chaperone family.</text>
</comment>
<evidence type="ECO:0000256" key="9">
    <source>
        <dbReference type="ARBA" id="ARBA00040743"/>
    </source>
</evidence>
<keyword evidence="11 14" id="KW-0413">Isomerase</keyword>
<gene>
    <name evidence="14" type="ORF">GBAR_LOCUS7736</name>
</gene>
<accession>A0AA35RIB2</accession>
<reference evidence="14" key="1">
    <citation type="submission" date="2023-03" db="EMBL/GenBank/DDBJ databases">
        <authorList>
            <person name="Steffen K."/>
            <person name="Cardenas P."/>
        </authorList>
    </citation>
    <scope>NUCLEOTIDE SEQUENCE</scope>
</reference>
<dbReference type="EMBL" id="CASHTH010001148">
    <property type="protein sequence ID" value="CAI8012035.1"/>
    <property type="molecule type" value="Genomic_DNA"/>
</dbReference>
<dbReference type="GO" id="GO:0003755">
    <property type="term" value="F:peptidyl-prolyl cis-trans isomerase activity"/>
    <property type="evidence" value="ECO:0007669"/>
    <property type="project" value="UniProtKB-KW"/>
</dbReference>
<comment type="subcellular location">
    <subcellularLocation>
        <location evidence="1">Cell inner membrane</location>
        <topology evidence="1">Single-pass type II membrane protein</topology>
        <orientation evidence="1">Periplasmic side</orientation>
    </subcellularLocation>
</comment>
<dbReference type="InterPro" id="IPR052029">
    <property type="entry name" value="PpiD_chaperone"/>
</dbReference>
<evidence type="ECO:0000313" key="15">
    <source>
        <dbReference type="Proteomes" id="UP001174909"/>
    </source>
</evidence>
<keyword evidence="3" id="KW-0997">Cell inner membrane</keyword>
<dbReference type="AlphaFoldDB" id="A0AA35RIB2"/>
<dbReference type="PANTHER" id="PTHR47529">
    <property type="entry name" value="PEPTIDYL-PROLYL CIS-TRANS ISOMERASE D"/>
    <property type="match status" value="1"/>
</dbReference>
<dbReference type="Pfam" id="PF13624">
    <property type="entry name" value="SurA_N_3"/>
    <property type="match status" value="1"/>
</dbReference>
<keyword evidence="7" id="KW-0143">Chaperone</keyword>
<evidence type="ECO:0000256" key="10">
    <source>
        <dbReference type="ARBA" id="ARBA00042775"/>
    </source>
</evidence>